<evidence type="ECO:0000256" key="1">
    <source>
        <dbReference type="SAM" id="MobiDB-lite"/>
    </source>
</evidence>
<feature type="compositionally biased region" description="Basic and acidic residues" evidence="1">
    <location>
        <begin position="1134"/>
        <end position="1143"/>
    </location>
</feature>
<keyword evidence="2" id="KW-0812">Transmembrane</keyword>
<dbReference type="EMBL" id="CYHH01000021">
    <property type="protein sequence ID" value="CUB08111.1"/>
    <property type="molecule type" value="Genomic_DNA"/>
</dbReference>
<feature type="transmembrane region" description="Helical" evidence="2">
    <location>
        <begin position="343"/>
        <end position="363"/>
    </location>
</feature>
<proteinExistence type="predicted"/>
<dbReference type="Proteomes" id="UP000182108">
    <property type="component" value="Unassembled WGS sequence"/>
</dbReference>
<keyword evidence="2" id="KW-1133">Transmembrane helix</keyword>
<gene>
    <name evidence="4" type="ORF">Ga0061068_12118</name>
</gene>
<feature type="domain" description="TraG N-terminal Proteobacteria" evidence="3">
    <location>
        <begin position="4"/>
        <end position="466"/>
    </location>
</feature>
<evidence type="ECO:0000313" key="4">
    <source>
        <dbReference type="EMBL" id="CUB08111.1"/>
    </source>
</evidence>
<sequence length="1149" mass="121927">MNFEIYAYWNTTELVNVFNAVAAITGSGDFNGLLRTLALVVIISLVVAVLAGRSRQEDFWRWVVMLALMHGMLLVPKSNVLIVDRTGTNPSQVVSNVPIGLAALAHGTSKIGDWLTTAFETVFSLPDDVQLRKTGTLFGHRVMLERLGTQFSSPVLMRNLDEFYRECVIPDLATGYISPSTLATTENIWQAFSNTNPGLLVTIADYNDPSVASTMSCPEAYAALTAQLNLDANTVLGLKAQGLFPEMSMAAAKVALSNALLSTQQFFAPSSTATPVLDQIKQGALCNYLIDAPARVAAQIGDAAQVQQATATAAGIRSFKTATTSMYSVAMSGMPKFRNAVEMIAYAVFPIVVIMIVVAGQYAGTFLKGYVGSLLWVQLWPPLYAVMNYMMNIKTKSEVSSMVAANGNAYLSCNLTNWLGTTAVDDMNVAAYLTLSIPIIAWGLVQGTLQAASSAAGAWMQGGGAAGGKFLDNTVRSDQMTAGQYNTAPTIRMGAPVRTDVGADGVSTTTFADGLTAVDASAMQHRINMRLNAGSKISAALQRKSEEAETAAVGNMVAAGAETVASLQKMGDFIRAHATGAQSGDSATSEDIAKIGQAYGKAQDVVKNFAKQHGLSEDKAAEVLGELGASGGLDLLGNGVTAKLKASGSSKAAESISKNLEDAFRQAQSFKEAMERAHQVSRQSRYDTGESSEARGMRALRASLDSLQRHSEQASANYQQSLAFKEEANRARENSAAWETGMVRQFINWMGTQRNELDLLGRNFDPGTVAQMAEKNPELLTPFVERFFKERVEPTLSVGVGEVKTPADVQAFFERGKERVGNQDRIVKLGEGYLSVIENAAAAAGVSPSQWVSSQLPAQAKAELEAVGSQILREAKGIDDLGTKEKRELENLLKNPGSLLIRAISNAGTSVLPEGTTFLLDKYGEKLGLKSGSFAKETAQNYKGSEGQAWAETGIFVLGMGVGGGFGMRLASKTGDWFATRAATKAEEKVLNETLGRNFIGPPPEPVAEQARRAGMKAFNAEVEATERTFVSLGLAVGDGIGNLGAKWVGGFIQENADTSRTQPEPPVAQPASPVAQPSVQPTAQQFVSAKLDGTLGRGTDVAADLLGGFEGGSSIGKLFGGGQRPVPPQQQPERGEAVKDDGPPPSGR</sequence>
<feature type="compositionally biased region" description="Gly residues" evidence="1">
    <location>
        <begin position="1114"/>
        <end position="1124"/>
    </location>
</feature>
<accession>A0A0K6IYB6</accession>
<reference evidence="5" key="1">
    <citation type="submission" date="2015-08" db="EMBL/GenBank/DDBJ databases">
        <authorList>
            <person name="Babu N.S."/>
            <person name="Beckwith C.J."/>
            <person name="Beseler K.G."/>
            <person name="Brison A."/>
            <person name="Carone J.V."/>
            <person name="Caskin T.P."/>
            <person name="Diamond M."/>
            <person name="Durham M.E."/>
            <person name="Foxe J.M."/>
            <person name="Go M."/>
            <person name="Henderson B.A."/>
            <person name="Jones I.B."/>
            <person name="McGettigan J.A."/>
            <person name="Micheletti S.J."/>
            <person name="Nasrallah M.E."/>
            <person name="Ortiz D."/>
            <person name="Piller C.R."/>
            <person name="Privatt S.R."/>
            <person name="Schneider S.L."/>
            <person name="Sharp S."/>
            <person name="Smith T.C."/>
            <person name="Stanton J.D."/>
            <person name="Ullery H.E."/>
            <person name="Wilson R.J."/>
            <person name="Serrano M.G."/>
            <person name="Buck G."/>
            <person name="Lee V."/>
            <person name="Wang Y."/>
            <person name="Carvalho R."/>
            <person name="Voegtly L."/>
            <person name="Shi R."/>
            <person name="Duckworth R."/>
            <person name="Johnson A."/>
            <person name="Loviza R."/>
            <person name="Walstead R."/>
            <person name="Shah Z."/>
            <person name="Kiflezghi M."/>
            <person name="Wade K."/>
            <person name="Ball S.L."/>
            <person name="Bradley K.W."/>
            <person name="Asai D.J."/>
            <person name="Bowman C.A."/>
            <person name="Russell D.A."/>
            <person name="Pope W.H."/>
            <person name="Jacobs-Sera D."/>
            <person name="Hendrix R.W."/>
            <person name="Hatfull G.F."/>
        </authorList>
    </citation>
    <scope>NUCLEOTIDE SEQUENCE [LARGE SCALE GENOMIC DNA]</scope>
    <source>
        <strain evidence="5">JCM 19170</strain>
    </source>
</reference>
<keyword evidence="5" id="KW-1185">Reference proteome</keyword>
<keyword evidence="2" id="KW-0472">Membrane</keyword>
<protein>
    <submittedName>
        <fullName evidence="4">TraG-like protein, N-terminal region</fullName>
    </submittedName>
</protein>
<feature type="region of interest" description="Disordered" evidence="1">
    <location>
        <begin position="1057"/>
        <end position="1079"/>
    </location>
</feature>
<dbReference type="InterPro" id="IPR012931">
    <property type="entry name" value="TraG_N_Proteobacteria"/>
</dbReference>
<organism evidence="4 5">
    <name type="scientific">Tepidiphilus thermophilus</name>
    <dbReference type="NCBI Taxonomy" id="876478"/>
    <lineage>
        <taxon>Bacteria</taxon>
        <taxon>Pseudomonadati</taxon>
        <taxon>Pseudomonadota</taxon>
        <taxon>Hydrogenophilia</taxon>
        <taxon>Hydrogenophilales</taxon>
        <taxon>Hydrogenophilaceae</taxon>
        <taxon>Tepidiphilus</taxon>
    </lineage>
</organism>
<dbReference type="AlphaFoldDB" id="A0A0K6IYB6"/>
<evidence type="ECO:0000313" key="5">
    <source>
        <dbReference type="Proteomes" id="UP000182108"/>
    </source>
</evidence>
<name>A0A0K6IYB6_9PROT</name>
<feature type="transmembrane region" description="Helical" evidence="2">
    <location>
        <begin position="32"/>
        <end position="53"/>
    </location>
</feature>
<feature type="region of interest" description="Disordered" evidence="1">
    <location>
        <begin position="1114"/>
        <end position="1149"/>
    </location>
</feature>
<dbReference type="RefSeq" id="WP_055424346.1">
    <property type="nucleotide sequence ID" value="NZ_CYHH01000021.1"/>
</dbReference>
<evidence type="ECO:0000256" key="2">
    <source>
        <dbReference type="SAM" id="Phobius"/>
    </source>
</evidence>
<evidence type="ECO:0000259" key="3">
    <source>
        <dbReference type="Pfam" id="PF07916"/>
    </source>
</evidence>
<feature type="compositionally biased region" description="Low complexity" evidence="1">
    <location>
        <begin position="1070"/>
        <end position="1079"/>
    </location>
</feature>
<dbReference type="Pfam" id="PF07916">
    <property type="entry name" value="TraG_N"/>
    <property type="match status" value="1"/>
</dbReference>